<reference evidence="2" key="1">
    <citation type="submission" date="2021-05" db="EMBL/GenBank/DDBJ databases">
        <authorList>
            <person name="Pietrasiak N."/>
            <person name="Ward R."/>
            <person name="Stajich J.E."/>
            <person name="Kurbessoian T."/>
        </authorList>
    </citation>
    <scope>NUCLEOTIDE SEQUENCE</scope>
    <source>
        <strain evidence="2">CPER-KK1</strain>
    </source>
</reference>
<dbReference type="GO" id="GO:0020037">
    <property type="term" value="F:heme binding"/>
    <property type="evidence" value="ECO:0007669"/>
    <property type="project" value="InterPro"/>
</dbReference>
<name>A0A951U8N8_9CYAN</name>
<dbReference type="AlphaFoldDB" id="A0A951U8N8"/>
<evidence type="ECO:0000259" key="1">
    <source>
        <dbReference type="Pfam" id="PF00496"/>
    </source>
</evidence>
<dbReference type="NCBIfam" id="TIGR02294">
    <property type="entry name" value="nickel_nikA"/>
    <property type="match status" value="1"/>
</dbReference>
<dbReference type="GO" id="GO:0015833">
    <property type="term" value="P:peptide transport"/>
    <property type="evidence" value="ECO:0007669"/>
    <property type="project" value="TreeGrafter"/>
</dbReference>
<dbReference type="Gene3D" id="3.90.76.10">
    <property type="entry name" value="Dipeptide-binding Protein, Domain 1"/>
    <property type="match status" value="1"/>
</dbReference>
<comment type="caution">
    <text evidence="2">The sequence shown here is derived from an EMBL/GenBank/DDBJ whole genome shotgun (WGS) entry which is preliminary data.</text>
</comment>
<reference evidence="2" key="2">
    <citation type="journal article" date="2022" name="Microbiol. Resour. Announc.">
        <title>Metagenome Sequencing to Explore Phylogenomics of Terrestrial Cyanobacteria.</title>
        <authorList>
            <person name="Ward R.D."/>
            <person name="Stajich J.E."/>
            <person name="Johansen J.R."/>
            <person name="Huntemann M."/>
            <person name="Clum A."/>
            <person name="Foster B."/>
            <person name="Foster B."/>
            <person name="Roux S."/>
            <person name="Palaniappan K."/>
            <person name="Varghese N."/>
            <person name="Mukherjee S."/>
            <person name="Reddy T.B.K."/>
            <person name="Daum C."/>
            <person name="Copeland A."/>
            <person name="Chen I.A."/>
            <person name="Ivanova N.N."/>
            <person name="Kyrpides N.C."/>
            <person name="Shapiro N."/>
            <person name="Eloe-Fadrosh E.A."/>
            <person name="Pietrasiak N."/>
        </authorList>
    </citation>
    <scope>NUCLEOTIDE SEQUENCE</scope>
    <source>
        <strain evidence="2">CPER-KK1</strain>
    </source>
</reference>
<dbReference type="GO" id="GO:0016151">
    <property type="term" value="F:nickel cation binding"/>
    <property type="evidence" value="ECO:0007669"/>
    <property type="project" value="InterPro"/>
</dbReference>
<dbReference type="GO" id="GO:1904680">
    <property type="term" value="F:peptide transmembrane transporter activity"/>
    <property type="evidence" value="ECO:0007669"/>
    <property type="project" value="TreeGrafter"/>
</dbReference>
<dbReference type="GO" id="GO:0015675">
    <property type="term" value="P:nickel cation transport"/>
    <property type="evidence" value="ECO:0007669"/>
    <property type="project" value="InterPro"/>
</dbReference>
<organism evidence="2 3">
    <name type="scientific">Symplocastrum torsivum CPER-KK1</name>
    <dbReference type="NCBI Taxonomy" id="450513"/>
    <lineage>
        <taxon>Bacteria</taxon>
        <taxon>Bacillati</taxon>
        <taxon>Cyanobacteriota</taxon>
        <taxon>Cyanophyceae</taxon>
        <taxon>Oscillatoriophycideae</taxon>
        <taxon>Oscillatoriales</taxon>
        <taxon>Microcoleaceae</taxon>
        <taxon>Symplocastrum</taxon>
    </lineage>
</organism>
<dbReference type="InterPro" id="IPR011980">
    <property type="entry name" value="CntA-like"/>
</dbReference>
<dbReference type="PANTHER" id="PTHR30290">
    <property type="entry name" value="PERIPLASMIC BINDING COMPONENT OF ABC TRANSPORTER"/>
    <property type="match status" value="1"/>
</dbReference>
<sequence length="369" mass="40954">MKKFFTYVLIAIAAVVVIVLPSCVQQQAAAPKRSELTFSWSQDVGPLNPHMYDPSQMFAQDMIFEPLVNYSRGGKIRPGLAESWDVAPDGKLITFQLRQGVNFSDGTPFNATAAKANFDQVLQNRQEHEWLGLIDAIDRVEAQGDSVLKLYLKTPYYPALQELTLIRPVRFLSPAAFPDSGTTAKGIKAPIGTGPWTLANYQKDNQAVFKRNETYWGEKPTIEQITVKVIPDGETRVLAFEKGELDLVYGNGEINLDSFKQMRDSGQYTAQVSQPLNTRAIAINSARGATQDLKVRQAIQHSVNKDAIISAIFYGTEKKADTYFSTEVPYANIGLQPYAYDVERAKALLNEAGCSNPLDRVFAKKTGSR</sequence>
<dbReference type="Gene3D" id="3.40.190.10">
    <property type="entry name" value="Periplasmic binding protein-like II"/>
    <property type="match status" value="1"/>
</dbReference>
<gene>
    <name evidence="2" type="primary">nikA</name>
    <name evidence="2" type="ORF">KME25_05975</name>
</gene>
<dbReference type="EMBL" id="JAHHIF010000006">
    <property type="protein sequence ID" value="MBW4543975.1"/>
    <property type="molecule type" value="Genomic_DNA"/>
</dbReference>
<dbReference type="InterPro" id="IPR000914">
    <property type="entry name" value="SBP_5_dom"/>
</dbReference>
<dbReference type="Gene3D" id="3.10.105.10">
    <property type="entry name" value="Dipeptide-binding Protein, Domain 3"/>
    <property type="match status" value="1"/>
</dbReference>
<dbReference type="GO" id="GO:0030288">
    <property type="term" value="C:outer membrane-bounded periplasmic space"/>
    <property type="evidence" value="ECO:0007669"/>
    <property type="project" value="TreeGrafter"/>
</dbReference>
<accession>A0A951U8N8</accession>
<feature type="domain" description="Solute-binding protein family 5" evidence="1">
    <location>
        <begin position="75"/>
        <end position="361"/>
    </location>
</feature>
<evidence type="ECO:0000313" key="3">
    <source>
        <dbReference type="Proteomes" id="UP000753908"/>
    </source>
</evidence>
<dbReference type="SUPFAM" id="SSF53850">
    <property type="entry name" value="Periplasmic binding protein-like II"/>
    <property type="match status" value="1"/>
</dbReference>
<dbReference type="Proteomes" id="UP000753908">
    <property type="component" value="Unassembled WGS sequence"/>
</dbReference>
<evidence type="ECO:0000313" key="2">
    <source>
        <dbReference type="EMBL" id="MBW4543975.1"/>
    </source>
</evidence>
<protein>
    <submittedName>
        <fullName evidence="2">Nickel ABC transporter substrate-binding protein</fullName>
    </submittedName>
</protein>
<dbReference type="PANTHER" id="PTHR30290:SF37">
    <property type="entry name" value="NICKEL-BINDING PERIPLASMIC PROTEIN"/>
    <property type="match status" value="1"/>
</dbReference>
<dbReference type="Pfam" id="PF00496">
    <property type="entry name" value="SBP_bac_5"/>
    <property type="match status" value="1"/>
</dbReference>
<proteinExistence type="predicted"/>
<dbReference type="InterPro" id="IPR039424">
    <property type="entry name" value="SBP_5"/>
</dbReference>